<gene>
    <name evidence="1" type="ORF">DXZ20_09435</name>
</gene>
<evidence type="ECO:0000313" key="1">
    <source>
        <dbReference type="EMBL" id="NEZ55889.1"/>
    </source>
</evidence>
<protein>
    <submittedName>
        <fullName evidence="1">Uncharacterized protein</fullName>
    </submittedName>
</protein>
<dbReference type="AlphaFoldDB" id="A0A6M0RIA6"/>
<proteinExistence type="predicted"/>
<dbReference type="EMBL" id="QXHD01000004">
    <property type="protein sequence ID" value="NEZ55889.1"/>
    <property type="molecule type" value="Genomic_DNA"/>
</dbReference>
<organism evidence="1 2">
    <name type="scientific">Adonisia turfae CCMR0081</name>
    <dbReference type="NCBI Taxonomy" id="2292702"/>
    <lineage>
        <taxon>Bacteria</taxon>
        <taxon>Bacillati</taxon>
        <taxon>Cyanobacteriota</taxon>
        <taxon>Adonisia</taxon>
        <taxon>Adonisia turfae</taxon>
    </lineage>
</organism>
<keyword evidence="2" id="KW-1185">Reference proteome</keyword>
<sequence length="447" mass="51509">MVNTSRYWQMMVLTAAGRLQRQKFPDAQRWFQPQFGQRLEAEILSERDCQLALWELTQTDAENAAIAQLCLRCWLSHQIEAACTQLVRQFGETYNFTGADLWPLILDDDGQVPATYPAVAMQILAKYDPRQSALSTWTSRLTKSHPNLNRFFMEQGLYRISPWAILNDTRISQLPRALPHLSQSELTAASQLLSAYHRVYRNDRLKQRQGRARRCVDPTDEQLQKIVPNEAPNLVFAQLHELADQLRQYRIAVRRRTPLTQSLDNTETGLSNLSAPTSDDAEKAQDDFLKRYRTHFITTLDQAIHHIVQSYSTHYKRRKPPQDSVYRKALILFHCQGLSMGVIAKQLELTNQVKVTRLLQLKQFRAKVCIYWLNQLKEQVQADALQHVSADRLTKIAQQLDYILTEETETVMAEAASEAQIPKNRTANSIFSRRLCETVLSSTPPDE</sequence>
<evidence type="ECO:0000313" key="2">
    <source>
        <dbReference type="Proteomes" id="UP000481033"/>
    </source>
</evidence>
<comment type="caution">
    <text evidence="1">The sequence shown here is derived from an EMBL/GenBank/DDBJ whole genome shotgun (WGS) entry which is preliminary data.</text>
</comment>
<accession>A0A6M0RIA6</accession>
<dbReference type="Proteomes" id="UP000481033">
    <property type="component" value="Unassembled WGS sequence"/>
</dbReference>
<name>A0A6M0RIA6_9CYAN</name>
<reference evidence="1 2" key="1">
    <citation type="journal article" date="2020" name="Microb. Ecol.">
        <title>Ecogenomics of the Marine Benthic Filamentous Cyanobacterium Adonisia.</title>
        <authorList>
            <person name="Walter J.M."/>
            <person name="Coutinho F.H."/>
            <person name="Leomil L."/>
            <person name="Hargreaves P.I."/>
            <person name="Campeao M.E."/>
            <person name="Vieira V.V."/>
            <person name="Silva B.S."/>
            <person name="Fistarol G.O."/>
            <person name="Salomon P.S."/>
            <person name="Sawabe T."/>
            <person name="Mino S."/>
            <person name="Hosokawa M."/>
            <person name="Miyashita H."/>
            <person name="Maruyama F."/>
            <person name="van Verk M.C."/>
            <person name="Dutilh B.E."/>
            <person name="Thompson C.C."/>
            <person name="Thompson F.L."/>
        </authorList>
    </citation>
    <scope>NUCLEOTIDE SEQUENCE [LARGE SCALE GENOMIC DNA]</scope>
    <source>
        <strain evidence="1 2">CCMR0081</strain>
    </source>
</reference>
<dbReference type="RefSeq" id="WP_163663048.1">
    <property type="nucleotide sequence ID" value="NZ_QXHD01000004.1"/>
</dbReference>